<comment type="caution">
    <text evidence="2">The sequence shown here is derived from an EMBL/GenBank/DDBJ whole genome shotgun (WGS) entry which is preliminary data.</text>
</comment>
<proteinExistence type="predicted"/>
<keyword evidence="3" id="KW-1185">Reference proteome</keyword>
<reference evidence="2" key="1">
    <citation type="submission" date="2021-02" db="EMBL/GenBank/DDBJ databases">
        <authorList>
            <person name="Dougan E. K."/>
            <person name="Rhodes N."/>
            <person name="Thang M."/>
            <person name="Chan C."/>
        </authorList>
    </citation>
    <scope>NUCLEOTIDE SEQUENCE</scope>
</reference>
<feature type="region of interest" description="Disordered" evidence="1">
    <location>
        <begin position="26"/>
        <end position="74"/>
    </location>
</feature>
<protein>
    <recommendedName>
        <fullName evidence="4">C3H1-type domain-containing protein</fullName>
    </recommendedName>
</protein>
<dbReference type="AlphaFoldDB" id="A0A812Q445"/>
<organism evidence="2 3">
    <name type="scientific">Symbiodinium natans</name>
    <dbReference type="NCBI Taxonomy" id="878477"/>
    <lineage>
        <taxon>Eukaryota</taxon>
        <taxon>Sar</taxon>
        <taxon>Alveolata</taxon>
        <taxon>Dinophyceae</taxon>
        <taxon>Suessiales</taxon>
        <taxon>Symbiodiniaceae</taxon>
        <taxon>Symbiodinium</taxon>
    </lineage>
</organism>
<evidence type="ECO:0000256" key="1">
    <source>
        <dbReference type="SAM" id="MobiDB-lite"/>
    </source>
</evidence>
<evidence type="ECO:0000313" key="3">
    <source>
        <dbReference type="Proteomes" id="UP000604046"/>
    </source>
</evidence>
<gene>
    <name evidence="2" type="ORF">SNAT2548_LOCUS20558</name>
</gene>
<evidence type="ECO:0008006" key="4">
    <source>
        <dbReference type="Google" id="ProtNLM"/>
    </source>
</evidence>
<dbReference type="EMBL" id="CAJNDS010002213">
    <property type="protein sequence ID" value="CAE7376327.1"/>
    <property type="molecule type" value="Genomic_DNA"/>
</dbReference>
<feature type="compositionally biased region" description="Low complexity" evidence="1">
    <location>
        <begin position="46"/>
        <end position="55"/>
    </location>
</feature>
<sequence>MEVPFPARRMAVNLVGYADACGSKLAKTNISPPRPVSQGPVRTPRARGSQRSQSRPSRRKPHVDITFDPETYSEGSKLHGMEDDLGVPKCQPCAWFHKPFGCYHGTACVRCHLCPPGESKFRKKQKIARLRQEEDKAMAAKALEAATWYGPSDPSDPSDPSAYSPAFVGTGIPPFDCQDYPSYESYDFDLPVHLMYSEHPGMPFRTETANLGTSSLATAAGAAGAEEQVWHCQGWLQI</sequence>
<name>A0A812Q445_9DINO</name>
<accession>A0A812Q445</accession>
<evidence type="ECO:0000313" key="2">
    <source>
        <dbReference type="EMBL" id="CAE7376327.1"/>
    </source>
</evidence>
<dbReference type="Proteomes" id="UP000604046">
    <property type="component" value="Unassembled WGS sequence"/>
</dbReference>